<feature type="domain" description="Rolling Circle replication initiation protein N-terminal" evidence="2">
    <location>
        <begin position="18"/>
        <end position="115"/>
    </location>
</feature>
<dbReference type="AlphaFoldDB" id="A0AAW6DHF4"/>
<name>A0AAW6DHF4_MEDGN</name>
<organism evidence="3 4">
    <name type="scientific">Mediterraneibacter gnavus</name>
    <name type="common">Ruminococcus gnavus</name>
    <dbReference type="NCBI Taxonomy" id="33038"/>
    <lineage>
        <taxon>Bacteria</taxon>
        <taxon>Bacillati</taxon>
        <taxon>Bacillota</taxon>
        <taxon>Clostridia</taxon>
        <taxon>Lachnospirales</taxon>
        <taxon>Lachnospiraceae</taxon>
        <taxon>Mediterraneibacter</taxon>
    </lineage>
</organism>
<accession>A0AAW6DHF4</accession>
<proteinExistence type="predicted"/>
<protein>
    <submittedName>
        <fullName evidence="3">Replication initiation factor domain-containing protein</fullName>
    </submittedName>
</protein>
<sequence length="367" mass="42820">MVQRKERLFIAKQEFLTIKIDYISIVFDTATAEEVIRRVLELPVDIFDIQSAKVQHKSYQSVYAIGSIKVFGNAKKNEDNPFGLGSYLVLSGMGCDEIFRILDMHGQSFGDLFKRCERWFCGKFHFTRLDIAIDDRNEVPYFTIKQLKRKCEREEYIANSNTHRFNESKYEDYNTAKTVYIGAGKSGMSYRFYDKDKEVSMKHEKPMDDIGSWKRTEMQLRDEKAHSFAMLFKDNPFDLGKLAFDLLAGSLRFVVPDKTQSNKSRWKTCRFWKRFLGAVEPLKLHVETPHNTLLETQRWLKEGGVLSAVKAFHFLEVHQALGDLERVEDMLKQVRYSAKLGNKLTGHLCKIHREELIPHVQYDTKKG</sequence>
<feature type="domain" description="Replication initiation protein-like C-terminal" evidence="1">
    <location>
        <begin position="125"/>
        <end position="303"/>
    </location>
</feature>
<dbReference type="InterPro" id="IPR040819">
    <property type="entry name" value="Rol_Rep_N"/>
</dbReference>
<dbReference type="InterPro" id="IPR003491">
    <property type="entry name" value="REP-like_C"/>
</dbReference>
<gene>
    <name evidence="3" type="ORF">PNW85_17245</name>
</gene>
<dbReference type="Proteomes" id="UP001212160">
    <property type="component" value="Unassembled WGS sequence"/>
</dbReference>
<evidence type="ECO:0000313" key="4">
    <source>
        <dbReference type="Proteomes" id="UP001212160"/>
    </source>
</evidence>
<evidence type="ECO:0000313" key="3">
    <source>
        <dbReference type="EMBL" id="MDB8688380.1"/>
    </source>
</evidence>
<dbReference type="Pfam" id="PF02486">
    <property type="entry name" value="Rep_trans"/>
    <property type="match status" value="1"/>
</dbReference>
<dbReference type="RefSeq" id="WP_272108237.1">
    <property type="nucleotide sequence ID" value="NZ_JAQMLA010000080.1"/>
</dbReference>
<evidence type="ECO:0000259" key="1">
    <source>
        <dbReference type="Pfam" id="PF02486"/>
    </source>
</evidence>
<dbReference type="Pfam" id="PF18106">
    <property type="entry name" value="Rol_Rep_N"/>
    <property type="match status" value="1"/>
</dbReference>
<dbReference type="GO" id="GO:0003743">
    <property type="term" value="F:translation initiation factor activity"/>
    <property type="evidence" value="ECO:0007669"/>
    <property type="project" value="UniProtKB-KW"/>
</dbReference>
<comment type="caution">
    <text evidence="3">The sequence shown here is derived from an EMBL/GenBank/DDBJ whole genome shotgun (WGS) entry which is preliminary data.</text>
</comment>
<keyword evidence="3" id="KW-0396">Initiation factor</keyword>
<reference evidence="3" key="1">
    <citation type="submission" date="2023-01" db="EMBL/GenBank/DDBJ databases">
        <title>Human gut microbiome strain richness.</title>
        <authorList>
            <person name="Chen-Liaw A."/>
        </authorList>
    </citation>
    <scope>NUCLEOTIDE SEQUENCE</scope>
    <source>
        <strain evidence="3">RTP21484st1_H11_RTP21484_190118</strain>
    </source>
</reference>
<dbReference type="EMBL" id="JAQMLA010000080">
    <property type="protein sequence ID" value="MDB8688380.1"/>
    <property type="molecule type" value="Genomic_DNA"/>
</dbReference>
<keyword evidence="3" id="KW-0648">Protein biosynthesis</keyword>
<evidence type="ECO:0000259" key="2">
    <source>
        <dbReference type="Pfam" id="PF18106"/>
    </source>
</evidence>